<dbReference type="InterPro" id="IPR027417">
    <property type="entry name" value="P-loop_NTPase"/>
</dbReference>
<feature type="domain" description="ABC transporter" evidence="3">
    <location>
        <begin position="27"/>
        <end position="239"/>
    </location>
</feature>
<gene>
    <name evidence="4" type="ORF">KDW95_20040</name>
</gene>
<dbReference type="SMART" id="SM00382">
    <property type="entry name" value="AAA"/>
    <property type="match status" value="1"/>
</dbReference>
<dbReference type="Proteomes" id="UP001058461">
    <property type="component" value="Chromosome"/>
</dbReference>
<evidence type="ECO:0000313" key="4">
    <source>
        <dbReference type="EMBL" id="UTW11517.1"/>
    </source>
</evidence>
<dbReference type="EMBL" id="CP073347">
    <property type="protein sequence ID" value="UTW11517.1"/>
    <property type="molecule type" value="Genomic_DNA"/>
</dbReference>
<keyword evidence="5" id="KW-1185">Reference proteome</keyword>
<dbReference type="InterPro" id="IPR003593">
    <property type="entry name" value="AAA+_ATPase"/>
</dbReference>
<dbReference type="SUPFAM" id="SSF52540">
    <property type="entry name" value="P-loop containing nucleoside triphosphate hydrolases"/>
    <property type="match status" value="1"/>
</dbReference>
<organism evidence="4 5">
    <name type="scientific">Marinobacterium rhizophilum</name>
    <dbReference type="NCBI Taxonomy" id="420402"/>
    <lineage>
        <taxon>Bacteria</taxon>
        <taxon>Pseudomonadati</taxon>
        <taxon>Pseudomonadota</taxon>
        <taxon>Gammaproteobacteria</taxon>
        <taxon>Oceanospirillales</taxon>
        <taxon>Oceanospirillaceae</taxon>
        <taxon>Marinobacterium</taxon>
    </lineage>
</organism>
<dbReference type="PANTHER" id="PTHR43119">
    <property type="entry name" value="ABC TRANSPORT PROTEIN ATP-BINDING COMPONENT-RELATED"/>
    <property type="match status" value="1"/>
</dbReference>
<evidence type="ECO:0000256" key="1">
    <source>
        <dbReference type="ARBA" id="ARBA00022741"/>
    </source>
</evidence>
<protein>
    <submittedName>
        <fullName evidence="4">ATP-binding cassette domain-containing protein</fullName>
    </submittedName>
</protein>
<sequence>MEPAHTTIKDTRSPSSVVQEANAGTLLQARNLGLQGEGRWVWRRLDLAITPGERVGLTGPSGSGKTALMRILAGLMPATEGDILLEQRALPHWPMPEYRSRIGYLAQRPELGDGATVEAVLNAPFTYRSRRHQAYPRQWIEQALETLGRDSSFLQRPVASLSGGEQQIAALLRLLALQPSIVLLDEPTAALDTGSTRQLESLLDAWQHAAPDRSWLWTSHDGAQLERMSTRTLALPWNP</sequence>
<proteinExistence type="predicted"/>
<evidence type="ECO:0000259" key="3">
    <source>
        <dbReference type="PROSITE" id="PS50893"/>
    </source>
</evidence>
<keyword evidence="1" id="KW-0547">Nucleotide-binding</keyword>
<dbReference type="Gene3D" id="3.40.50.300">
    <property type="entry name" value="P-loop containing nucleotide triphosphate hydrolases"/>
    <property type="match status" value="1"/>
</dbReference>
<dbReference type="InterPro" id="IPR003439">
    <property type="entry name" value="ABC_transporter-like_ATP-bd"/>
</dbReference>
<evidence type="ECO:0000313" key="5">
    <source>
        <dbReference type="Proteomes" id="UP001058461"/>
    </source>
</evidence>
<dbReference type="PROSITE" id="PS50893">
    <property type="entry name" value="ABC_TRANSPORTER_2"/>
    <property type="match status" value="1"/>
</dbReference>
<name>A0ABY5HGN0_9GAMM</name>
<keyword evidence="2 4" id="KW-0067">ATP-binding</keyword>
<dbReference type="PANTHER" id="PTHR43119:SF1">
    <property type="entry name" value="ABC TRANSPORTER DOMAIN-CONTAINING PROTEIN"/>
    <property type="match status" value="1"/>
</dbReference>
<dbReference type="Pfam" id="PF00005">
    <property type="entry name" value="ABC_tran"/>
    <property type="match status" value="1"/>
</dbReference>
<accession>A0ABY5HGN0</accession>
<reference evidence="4" key="1">
    <citation type="submission" date="2021-04" db="EMBL/GenBank/DDBJ databases">
        <title>Oceanospirillales bacteria with DddD are important DMSP degraders in coastal seawater.</title>
        <authorList>
            <person name="Liu J."/>
        </authorList>
    </citation>
    <scope>NUCLEOTIDE SEQUENCE</scope>
    <source>
        <strain evidence="4">D13-1</strain>
    </source>
</reference>
<dbReference type="RefSeq" id="WP_255853556.1">
    <property type="nucleotide sequence ID" value="NZ_CP073347.1"/>
</dbReference>
<evidence type="ECO:0000256" key="2">
    <source>
        <dbReference type="ARBA" id="ARBA00022840"/>
    </source>
</evidence>
<dbReference type="GO" id="GO:0005524">
    <property type="term" value="F:ATP binding"/>
    <property type="evidence" value="ECO:0007669"/>
    <property type="project" value="UniProtKB-KW"/>
</dbReference>